<evidence type="ECO:0000256" key="5">
    <source>
        <dbReference type="ARBA" id="ARBA00022722"/>
    </source>
</evidence>
<dbReference type="Pfam" id="PF00545">
    <property type="entry name" value="Ribonuclease"/>
    <property type="match status" value="1"/>
</dbReference>
<gene>
    <name evidence="9" type="ORF">C1I91_21415</name>
</gene>
<evidence type="ECO:0000256" key="4">
    <source>
        <dbReference type="ARBA" id="ARBA00022525"/>
    </source>
</evidence>
<dbReference type="Gene3D" id="3.40.20.20">
    <property type="match status" value="2"/>
</dbReference>
<dbReference type="GO" id="GO:0004521">
    <property type="term" value="F:RNA endonuclease activity"/>
    <property type="evidence" value="ECO:0007669"/>
    <property type="project" value="UniProtKB-UniRule"/>
</dbReference>
<dbReference type="GO" id="GO:0005576">
    <property type="term" value="C:extracellular region"/>
    <property type="evidence" value="ECO:0007669"/>
    <property type="project" value="UniProtKB-SubCell"/>
</dbReference>
<sequence length="151" mass="17109">MKKLIRKFNLFLVFTFMLASVFVTNFTSSAKAYTATTSSYSSYAIINDFQGVADYIHAYGHLPSNYITKSQAYALGWEPGEDLWDYAPGKSIGGDVFTNSERVLPTKSGRVWHECDINYNGGHRGADRLLYSNDGLIYGTTDHYNTFTRYY</sequence>
<keyword evidence="7" id="KW-0732">Signal</keyword>
<dbReference type="EC" id="3.1.27.-" evidence="7"/>
<comment type="similarity">
    <text evidence="2 7">Belongs to the ribonuclease N1/T1 family.</text>
</comment>
<evidence type="ECO:0000256" key="1">
    <source>
        <dbReference type="ARBA" id="ARBA00004613"/>
    </source>
</evidence>
<dbReference type="SUPFAM" id="SSF53933">
    <property type="entry name" value="Microbial ribonucleases"/>
    <property type="match status" value="1"/>
</dbReference>
<dbReference type="GO" id="GO:0003723">
    <property type="term" value="F:RNA binding"/>
    <property type="evidence" value="ECO:0007669"/>
    <property type="project" value="UniProtKB-UniRule"/>
</dbReference>
<dbReference type="GO" id="GO:0016787">
    <property type="term" value="F:hydrolase activity"/>
    <property type="evidence" value="ECO:0007669"/>
    <property type="project" value="UniProtKB-KW"/>
</dbReference>
<dbReference type="InterPro" id="IPR000026">
    <property type="entry name" value="N1-like"/>
</dbReference>
<evidence type="ECO:0000256" key="7">
    <source>
        <dbReference type="PIRNR" id="PIRNR001013"/>
    </source>
</evidence>
<dbReference type="PRINTS" id="PR00117">
    <property type="entry name" value="BARNASE"/>
</dbReference>
<dbReference type="PIRSF" id="PIRSF001013">
    <property type="entry name" value="Barnase"/>
    <property type="match status" value="1"/>
</dbReference>
<feature type="active site" description="Proton acceptor" evidence="8">
    <location>
        <position position="114"/>
    </location>
</feature>
<keyword evidence="6 7" id="KW-0378">Hydrolase</keyword>
<dbReference type="EMBL" id="CP025746">
    <property type="protein sequence ID" value="QAA33976.1"/>
    <property type="molecule type" value="Genomic_DNA"/>
</dbReference>
<organism evidence="9 10">
    <name type="scientific">Clostridium manihotivorum</name>
    <dbReference type="NCBI Taxonomy" id="2320868"/>
    <lineage>
        <taxon>Bacteria</taxon>
        <taxon>Bacillati</taxon>
        <taxon>Bacillota</taxon>
        <taxon>Clostridia</taxon>
        <taxon>Eubacteriales</taxon>
        <taxon>Clostridiaceae</taxon>
        <taxon>Clostridium</taxon>
    </lineage>
</organism>
<protein>
    <recommendedName>
        <fullName evidence="3 7">Ribonuclease</fullName>
        <ecNumber evidence="7">3.1.27.-</ecNumber>
    </recommendedName>
</protein>
<reference evidence="9 10" key="1">
    <citation type="submission" date="2018-01" db="EMBL/GenBank/DDBJ databases">
        <title>Genome Sequencing and Assembly of Anaerobacter polyendosporus strain CT4.</title>
        <authorList>
            <person name="Tachaapaikoon C."/>
            <person name="Sutheeworapong S."/>
            <person name="Jenjaroenpun P."/>
            <person name="Wongsurawat T."/>
            <person name="Nookeaw I."/>
            <person name="Cheawchanlertfa P."/>
            <person name="Kosugi A."/>
            <person name="Cheevadhanarak S."/>
            <person name="Ratanakhanokchai K."/>
        </authorList>
    </citation>
    <scope>NUCLEOTIDE SEQUENCE [LARGE SCALE GENOMIC DNA]</scope>
    <source>
        <strain evidence="9 10">CT4</strain>
    </source>
</reference>
<dbReference type="InterPro" id="IPR016191">
    <property type="entry name" value="Ribonuclease/ribotoxin"/>
</dbReference>
<keyword evidence="5 7" id="KW-0540">Nuclease</keyword>
<keyword evidence="7" id="KW-0255">Endonuclease</keyword>
<feature type="active site" description="Proton donor" evidence="8">
    <location>
        <position position="143"/>
    </location>
</feature>
<evidence type="ECO:0000256" key="3">
    <source>
        <dbReference type="ARBA" id="ARBA00022214"/>
    </source>
</evidence>
<evidence type="ECO:0000313" key="9">
    <source>
        <dbReference type="EMBL" id="QAA33976.1"/>
    </source>
</evidence>
<dbReference type="CDD" id="cd00933">
    <property type="entry name" value="barnase"/>
    <property type="match status" value="1"/>
</dbReference>
<feature type="chain" id="PRO_5018384032" description="Ribonuclease" evidence="7">
    <location>
        <begin position="33"/>
        <end position="151"/>
    </location>
</feature>
<evidence type="ECO:0000256" key="8">
    <source>
        <dbReference type="PIRSR" id="PIRSR001013-1"/>
    </source>
</evidence>
<comment type="subcellular location">
    <subcellularLocation>
        <location evidence="1 7">Secreted</location>
    </subcellularLocation>
</comment>
<keyword evidence="10" id="KW-1185">Reference proteome</keyword>
<proteinExistence type="inferred from homology"/>
<dbReference type="Proteomes" id="UP000286268">
    <property type="component" value="Chromosome"/>
</dbReference>
<dbReference type="InterPro" id="IPR001887">
    <property type="entry name" value="Barnase"/>
</dbReference>
<evidence type="ECO:0000256" key="2">
    <source>
        <dbReference type="ARBA" id="ARBA00009006"/>
    </source>
</evidence>
<accession>A0A3R5UHP8</accession>
<name>A0A3R5UHP8_9CLOT</name>
<dbReference type="RefSeq" id="WP_128214696.1">
    <property type="nucleotide sequence ID" value="NZ_CP025746.1"/>
</dbReference>
<feature type="signal peptide" evidence="7">
    <location>
        <begin position="1"/>
        <end position="32"/>
    </location>
</feature>
<dbReference type="OrthoDB" id="9803442at2"/>
<dbReference type="KEGG" id="cmah:C1I91_21415"/>
<keyword evidence="4 7" id="KW-0964">Secreted</keyword>
<evidence type="ECO:0000313" key="10">
    <source>
        <dbReference type="Proteomes" id="UP000286268"/>
    </source>
</evidence>
<dbReference type="AlphaFoldDB" id="A0A3R5UHP8"/>
<dbReference type="InterPro" id="IPR053753">
    <property type="entry name" value="RNase_N1/T1-like_sf"/>
</dbReference>
<evidence type="ECO:0000256" key="6">
    <source>
        <dbReference type="ARBA" id="ARBA00022801"/>
    </source>
</evidence>